<dbReference type="PATRIC" id="fig|1398.22.peg.750"/>
<dbReference type="AlphaFoldDB" id="A0A133KYX8"/>
<evidence type="ECO:0000256" key="16">
    <source>
        <dbReference type="RuleBase" id="RU003694"/>
    </source>
</evidence>
<comment type="caution">
    <text evidence="18">The sequence shown here is derived from an EMBL/GenBank/DDBJ whole genome shotgun (WGS) entry which is preliminary data.</text>
</comment>
<dbReference type="NCBIfam" id="TIGR03150">
    <property type="entry name" value="fabF"/>
    <property type="match status" value="1"/>
</dbReference>
<evidence type="ECO:0000313" key="19">
    <source>
        <dbReference type="Proteomes" id="UP000070376"/>
    </source>
</evidence>
<keyword evidence="5 14" id="KW-0444">Lipid biosynthesis</keyword>
<evidence type="ECO:0000256" key="6">
    <source>
        <dbReference type="ARBA" id="ARBA00022679"/>
    </source>
</evidence>
<dbReference type="PANTHER" id="PTHR11712">
    <property type="entry name" value="POLYKETIDE SYNTHASE-RELATED"/>
    <property type="match status" value="1"/>
</dbReference>
<dbReference type="InterPro" id="IPR016039">
    <property type="entry name" value="Thiolase-like"/>
</dbReference>
<evidence type="ECO:0000256" key="12">
    <source>
        <dbReference type="ARBA" id="ARBA00047318"/>
    </source>
</evidence>
<reference evidence="19" key="1">
    <citation type="submission" date="2016-01" db="EMBL/GenBank/DDBJ databases">
        <authorList>
            <person name="Mitreva M."/>
            <person name="Pepin K.H."/>
            <person name="Mihindukulasuriya K.A."/>
            <person name="Fulton R."/>
            <person name="Fronick C."/>
            <person name="O'Laughlin M."/>
            <person name="Miner T."/>
            <person name="Herter B."/>
            <person name="Rosa B.A."/>
            <person name="Cordes M."/>
            <person name="Tomlinson C."/>
            <person name="Wollam A."/>
            <person name="Palsikar V.B."/>
            <person name="Mardis E.R."/>
            <person name="Wilson R.K."/>
        </authorList>
    </citation>
    <scope>NUCLEOTIDE SEQUENCE [LARGE SCALE GENOMIC DNA]</scope>
    <source>
        <strain evidence="19">GED7749B</strain>
    </source>
</reference>
<dbReference type="Gene3D" id="3.40.47.10">
    <property type="match status" value="1"/>
</dbReference>
<dbReference type="NCBIfam" id="NF005589">
    <property type="entry name" value="PRK07314.1"/>
    <property type="match status" value="1"/>
</dbReference>
<comment type="function">
    <text evidence="11 14">Involved in the type II fatty acid elongation cycle. Catalyzes the elongation of a wide range of acyl-ACP by the addition of two carbons from malonyl-ACP to an acyl acceptor. Can efficiently catalyze the conversion of palmitoleoyl-ACP (cis-hexadec-9-enoyl-ACP) to cis-vaccenoyl-ACP (cis-octadec-11-enoyl-ACP), an essential step in the thermal regulation of fatty acid composition.</text>
</comment>
<comment type="pathway">
    <text evidence="1 14">Lipid metabolism; fatty acid biosynthesis.</text>
</comment>
<dbReference type="SMART" id="SM00825">
    <property type="entry name" value="PKS_KS"/>
    <property type="match status" value="1"/>
</dbReference>
<dbReference type="CDD" id="cd00834">
    <property type="entry name" value="KAS_I_II"/>
    <property type="match status" value="1"/>
</dbReference>
<dbReference type="PIRSF" id="PIRSF000447">
    <property type="entry name" value="KAS_II"/>
    <property type="match status" value="1"/>
</dbReference>
<accession>A0A133KYX8</accession>
<keyword evidence="7" id="KW-0276">Fatty acid metabolism</keyword>
<dbReference type="GO" id="GO:0005829">
    <property type="term" value="C:cytosol"/>
    <property type="evidence" value="ECO:0007669"/>
    <property type="project" value="TreeGrafter"/>
</dbReference>
<dbReference type="Pfam" id="PF02801">
    <property type="entry name" value="Ketoacyl-synt_C"/>
    <property type="match status" value="1"/>
</dbReference>
<dbReference type="EMBL" id="LRPN01000026">
    <property type="protein sequence ID" value="KWZ84831.1"/>
    <property type="molecule type" value="Genomic_DNA"/>
</dbReference>
<dbReference type="FunFam" id="3.40.47.10:FF:000026">
    <property type="entry name" value="3-oxoacyl-[acyl-carrier-protein] synthase 2"/>
    <property type="match status" value="1"/>
</dbReference>
<comment type="similarity">
    <text evidence="2 14 16">Belongs to the thiolase-like superfamily. Beta-ketoacyl-ACP synthases family.</text>
</comment>
<dbReference type="PANTHER" id="PTHR11712:SF336">
    <property type="entry name" value="3-OXOACYL-[ACYL-CARRIER-PROTEIN] SYNTHASE, MITOCHONDRIAL"/>
    <property type="match status" value="1"/>
</dbReference>
<evidence type="ECO:0000256" key="9">
    <source>
        <dbReference type="ARBA" id="ARBA00023160"/>
    </source>
</evidence>
<evidence type="ECO:0000259" key="17">
    <source>
        <dbReference type="PROSITE" id="PS52004"/>
    </source>
</evidence>
<protein>
    <recommendedName>
        <fullName evidence="4 14">3-oxoacyl-[acyl-carrier-protein] synthase 2</fullName>
        <ecNumber evidence="3 14">2.3.1.179</ecNumber>
    </recommendedName>
</protein>
<dbReference type="PROSITE" id="PS00606">
    <property type="entry name" value="KS3_1"/>
    <property type="match status" value="1"/>
</dbReference>
<dbReference type="SUPFAM" id="SSF53901">
    <property type="entry name" value="Thiolase-like"/>
    <property type="match status" value="2"/>
</dbReference>
<gene>
    <name evidence="18" type="ORF">HMPREF3213_00749</name>
</gene>
<keyword evidence="9 14" id="KW-0275">Fatty acid biosynthesis</keyword>
<evidence type="ECO:0000256" key="4">
    <source>
        <dbReference type="ARBA" id="ARBA00014657"/>
    </source>
</evidence>
<evidence type="ECO:0000256" key="7">
    <source>
        <dbReference type="ARBA" id="ARBA00022832"/>
    </source>
</evidence>
<dbReference type="PROSITE" id="PS52004">
    <property type="entry name" value="KS3_2"/>
    <property type="match status" value="1"/>
</dbReference>
<dbReference type="InterPro" id="IPR014030">
    <property type="entry name" value="Ketoacyl_synth_N"/>
</dbReference>
<evidence type="ECO:0000256" key="1">
    <source>
        <dbReference type="ARBA" id="ARBA00005194"/>
    </source>
</evidence>
<dbReference type="UniPathway" id="UPA00094"/>
<dbReference type="NCBIfam" id="NF004970">
    <property type="entry name" value="PRK06333.1"/>
    <property type="match status" value="1"/>
</dbReference>
<dbReference type="GO" id="GO:0006633">
    <property type="term" value="P:fatty acid biosynthetic process"/>
    <property type="evidence" value="ECO:0007669"/>
    <property type="project" value="UniProtKB-UniRule"/>
</dbReference>
<dbReference type="InterPro" id="IPR017568">
    <property type="entry name" value="3-oxoacyl-ACP_synth-2"/>
</dbReference>
<evidence type="ECO:0000256" key="8">
    <source>
        <dbReference type="ARBA" id="ARBA00023098"/>
    </source>
</evidence>
<comment type="catalytic activity">
    <reaction evidence="12 14">
        <text>(9Z)-hexadecenoyl-[ACP] + malonyl-[ACP] + H(+) = 3-oxo-(11Z)-octadecenoyl-[ACP] + holo-[ACP] + CO2</text>
        <dbReference type="Rhea" id="RHEA:55040"/>
        <dbReference type="Rhea" id="RHEA-COMP:9623"/>
        <dbReference type="Rhea" id="RHEA-COMP:9685"/>
        <dbReference type="Rhea" id="RHEA-COMP:10800"/>
        <dbReference type="Rhea" id="RHEA-COMP:14074"/>
        <dbReference type="ChEBI" id="CHEBI:15378"/>
        <dbReference type="ChEBI" id="CHEBI:16526"/>
        <dbReference type="ChEBI" id="CHEBI:64479"/>
        <dbReference type="ChEBI" id="CHEBI:78449"/>
        <dbReference type="ChEBI" id="CHEBI:83989"/>
        <dbReference type="ChEBI" id="CHEBI:138538"/>
        <dbReference type="EC" id="2.3.1.179"/>
    </reaction>
</comment>
<evidence type="ECO:0000256" key="15">
    <source>
        <dbReference type="PIRSR" id="PIRSR000447-1"/>
    </source>
</evidence>
<keyword evidence="10 14" id="KW-0012">Acyltransferase</keyword>
<dbReference type="InterPro" id="IPR014031">
    <property type="entry name" value="Ketoacyl_synth_C"/>
</dbReference>
<evidence type="ECO:0000256" key="10">
    <source>
        <dbReference type="ARBA" id="ARBA00023315"/>
    </source>
</evidence>
<name>A0A133KYX8_HEYCO</name>
<dbReference type="Proteomes" id="UP000070376">
    <property type="component" value="Unassembled WGS sequence"/>
</dbReference>
<feature type="active site" description="For beta-ketoacyl synthase activity" evidence="15">
    <location>
        <position position="184"/>
    </location>
</feature>
<dbReference type="InterPro" id="IPR020841">
    <property type="entry name" value="PKS_Beta-ketoAc_synthase_dom"/>
</dbReference>
<organism evidence="18 19">
    <name type="scientific">Heyndrickxia coagulans</name>
    <name type="common">Weizmannia coagulans</name>
    <dbReference type="NCBI Taxonomy" id="1398"/>
    <lineage>
        <taxon>Bacteria</taxon>
        <taxon>Bacillati</taxon>
        <taxon>Bacillota</taxon>
        <taxon>Bacilli</taxon>
        <taxon>Bacillales</taxon>
        <taxon>Bacillaceae</taxon>
        <taxon>Heyndrickxia</taxon>
    </lineage>
</organism>
<comment type="catalytic activity">
    <reaction evidence="13 14">
        <text>a fatty acyl-[ACP] + malonyl-[ACP] + H(+) = a 3-oxoacyl-[ACP] + holo-[ACP] + CO2</text>
        <dbReference type="Rhea" id="RHEA:22836"/>
        <dbReference type="Rhea" id="RHEA-COMP:9623"/>
        <dbReference type="Rhea" id="RHEA-COMP:9685"/>
        <dbReference type="Rhea" id="RHEA-COMP:9916"/>
        <dbReference type="Rhea" id="RHEA-COMP:14125"/>
        <dbReference type="ChEBI" id="CHEBI:15378"/>
        <dbReference type="ChEBI" id="CHEBI:16526"/>
        <dbReference type="ChEBI" id="CHEBI:64479"/>
        <dbReference type="ChEBI" id="CHEBI:78449"/>
        <dbReference type="ChEBI" id="CHEBI:78776"/>
        <dbReference type="ChEBI" id="CHEBI:138651"/>
    </reaction>
</comment>
<evidence type="ECO:0000256" key="13">
    <source>
        <dbReference type="ARBA" id="ARBA00047659"/>
    </source>
</evidence>
<proteinExistence type="inferred from homology"/>
<evidence type="ECO:0000256" key="5">
    <source>
        <dbReference type="ARBA" id="ARBA00022516"/>
    </source>
</evidence>
<evidence type="ECO:0000313" key="18">
    <source>
        <dbReference type="EMBL" id="KWZ84831.1"/>
    </source>
</evidence>
<dbReference type="GO" id="GO:0004315">
    <property type="term" value="F:3-oxoacyl-[acyl-carrier-protein] synthase activity"/>
    <property type="evidence" value="ECO:0007669"/>
    <property type="project" value="UniProtKB-UniRule"/>
</dbReference>
<dbReference type="InterPro" id="IPR000794">
    <property type="entry name" value="Beta-ketoacyl_synthase"/>
</dbReference>
<evidence type="ECO:0000256" key="2">
    <source>
        <dbReference type="ARBA" id="ARBA00008467"/>
    </source>
</evidence>
<feature type="domain" description="Ketosynthase family 3 (KS3)" evidence="17">
    <location>
        <begin position="23"/>
        <end position="430"/>
    </location>
</feature>
<sequence>MQHTDCKKHGLLIPGKGDGIMEKRRVVVTGIGAVTPVGNDARTAWETVLDGKSGIGPLTRLDADQFPAKVAAEVRDFNIEEFIERREARKMDRFTHYAVASALMAVKDAGLTINEQNATRVGVWIGSGIGGMETFENQFEVFQKRGYRRVSPFFVPMMIPDMAAGQVSIILGAKGINSCTVTACATGTNSIGDAFKAIQRGDCDAMIAGGTEAPITRMSFAGFCANTALSTNPDPETASRPFDLNRDGFVIGEGAGILVLEDLEHALKRGAKIYAEVVGYGSTGDAYHITAPAPGGEGGARSMQMALDDAGLAPDEIGYINAHGTSTPYNDKYETMAIKEVFGDHAYKLAVSSTKSMTGHLLGAAGSVEAIFTVLAIKEGIVPPTINIQTPDPECDLDYVPDKARKQELNAAISNSLGFGGHNATLAFKKYEA</sequence>
<keyword evidence="6 14" id="KW-0808">Transferase</keyword>
<dbReference type="EC" id="2.3.1.179" evidence="3 14"/>
<evidence type="ECO:0000256" key="3">
    <source>
        <dbReference type="ARBA" id="ARBA00012356"/>
    </source>
</evidence>
<dbReference type="Pfam" id="PF00109">
    <property type="entry name" value="ketoacyl-synt"/>
    <property type="match status" value="1"/>
</dbReference>
<keyword evidence="8" id="KW-0443">Lipid metabolism</keyword>
<dbReference type="InterPro" id="IPR018201">
    <property type="entry name" value="Ketoacyl_synth_AS"/>
</dbReference>
<evidence type="ECO:0000256" key="11">
    <source>
        <dbReference type="ARBA" id="ARBA00024006"/>
    </source>
</evidence>
<evidence type="ECO:0000256" key="14">
    <source>
        <dbReference type="PIRNR" id="PIRNR000447"/>
    </source>
</evidence>